<evidence type="ECO:0000313" key="3">
    <source>
        <dbReference type="Proteomes" id="UP000001508"/>
    </source>
</evidence>
<feature type="compositionally biased region" description="Pro residues" evidence="1">
    <location>
        <begin position="37"/>
        <end position="54"/>
    </location>
</feature>
<keyword evidence="3" id="KW-1185">Reference proteome</keyword>
<evidence type="ECO:0008006" key="4">
    <source>
        <dbReference type="Google" id="ProtNLM"/>
    </source>
</evidence>
<dbReference type="InterPro" id="IPR011990">
    <property type="entry name" value="TPR-like_helical_dom_sf"/>
</dbReference>
<dbReference type="Proteomes" id="UP000001508">
    <property type="component" value="Chromosome"/>
</dbReference>
<evidence type="ECO:0000256" key="1">
    <source>
        <dbReference type="SAM" id="MobiDB-lite"/>
    </source>
</evidence>
<evidence type="ECO:0000313" key="2">
    <source>
        <dbReference type="EMBL" id="ADH86380.1"/>
    </source>
</evidence>
<gene>
    <name evidence="2" type="ordered locus">DaAHT2_1688</name>
</gene>
<dbReference type="AlphaFoldDB" id="D6Z4A5"/>
<dbReference type="InParanoid" id="D6Z4A5"/>
<dbReference type="EMBL" id="CP001940">
    <property type="protein sequence ID" value="ADH86380.1"/>
    <property type="molecule type" value="Genomic_DNA"/>
</dbReference>
<name>D6Z4A5_DESAT</name>
<dbReference type="KEGG" id="dak:DaAHT2_1688"/>
<reference evidence="3" key="1">
    <citation type="submission" date="2010-02" db="EMBL/GenBank/DDBJ databases">
        <title>Complete sequence of Desulfurivibrio alkaliphilus AHT2.</title>
        <authorList>
            <consortium name="US DOE Joint Genome Institute"/>
            <person name="Pitluck S."/>
            <person name="Chertkov O."/>
            <person name="Detter J.C."/>
            <person name="Han C."/>
            <person name="Tapia R."/>
            <person name="Larimer F."/>
            <person name="Land M."/>
            <person name="Hauser L."/>
            <person name="Kyrpides N."/>
            <person name="Mikhailova N."/>
            <person name="Sorokin D.Y."/>
            <person name="Muyzer G."/>
            <person name="Woyke T."/>
        </authorList>
    </citation>
    <scope>NUCLEOTIDE SEQUENCE [LARGE SCALE GENOMIC DNA]</scope>
    <source>
        <strain evidence="3">DSM 19089 / UNIQEM U267 / AHT2</strain>
    </source>
</reference>
<sequence length="575" mass="65205">MPKKYLYGLLLLGVFTLFGCAKPPPVAVPMPVPEVEPRPVAEPLPEPEEPPPTVRPDFDPDELLRFVAAEEQNLTPRLAYYQAKRQEWHQLATALAELVPREQWPAGWSQCLAQLDQVADDFELAREKLRDLEWEAGGSWSGAVAALSTAYRADREFVAGDCGTYHRLAKKTVAARLDQFHEVASEQLQAVLQHYASRGKASEVRQTLEEWRWIYPDRILPFALLQEISLALFRAGERDPALSLLAEQEKAMAVAMMDTSAVSRLRGDLLLVAGRSDEALSQYEQIAARYAAAEEQRQWVDDQLRLLRGQIPASREERSLFMALLEDAVLFDGRAIPAGMQQRMQRLEERFPAGILTFRARLLADEVERQSQAWFAGQLGRVEESLAEGAFDEAVAVLGALLRENLSREQEGQVRQMLTEAEESRRVAAERRRQLEQQALSIQWEEANRLLGLGQYDEAITLFARLLESEYREEARQRMAEAAREAATELRRQAASLFVRARRSDEPEQAVELAGESWQLLRRIISRYPDSDIIDRVMDNLASVEDYLEGLAPGLLKELRERSEAVGNPELFDNE</sequence>
<dbReference type="STRING" id="589865.DaAHT2_1688"/>
<dbReference type="Gene3D" id="1.25.40.10">
    <property type="entry name" value="Tetratricopeptide repeat domain"/>
    <property type="match status" value="1"/>
</dbReference>
<dbReference type="eggNOG" id="COG2976">
    <property type="taxonomic scope" value="Bacteria"/>
</dbReference>
<dbReference type="PROSITE" id="PS51257">
    <property type="entry name" value="PROKAR_LIPOPROTEIN"/>
    <property type="match status" value="1"/>
</dbReference>
<organism evidence="2 3">
    <name type="scientific">Desulfurivibrio alkaliphilus (strain DSM 19089 / UNIQEM U267 / AHT2)</name>
    <dbReference type="NCBI Taxonomy" id="589865"/>
    <lineage>
        <taxon>Bacteria</taxon>
        <taxon>Pseudomonadati</taxon>
        <taxon>Thermodesulfobacteriota</taxon>
        <taxon>Desulfobulbia</taxon>
        <taxon>Desulfobulbales</taxon>
        <taxon>Desulfobulbaceae</taxon>
        <taxon>Desulfurivibrio</taxon>
    </lineage>
</organism>
<protein>
    <recommendedName>
        <fullName evidence="4">Tetratricopeptide repeat protein</fullName>
    </recommendedName>
</protein>
<dbReference type="HOGENOM" id="CLU_473892_0_0_7"/>
<feature type="region of interest" description="Disordered" evidence="1">
    <location>
        <begin position="37"/>
        <end position="56"/>
    </location>
</feature>
<accession>D6Z4A5</accession>
<proteinExistence type="predicted"/>